<dbReference type="Proteomes" id="UP000075882">
    <property type="component" value="Unassembled WGS sequence"/>
</dbReference>
<accession>A0A8W7P6W7</accession>
<name>A0A8W7P6W7_ANOCL</name>
<keyword evidence="1" id="KW-0812">Transmembrane</keyword>
<evidence type="ECO:0000313" key="2">
    <source>
        <dbReference type="EnsemblMetazoa" id="ACOM026602-PA.1"/>
    </source>
</evidence>
<sequence length="123" mass="13550">MVERVGRVIDDGSIVLLLLLVVLPTGVVVERGRLEARHLAGAGVPRRYIEPDVDEIVVVVQRTLAAQFPMVHNLLHSPEPGKRKSCRCSYQPSSVVPARTSTSACNSNLTCRSYRVSVCLSYY</sequence>
<keyword evidence="1" id="KW-0472">Membrane</keyword>
<evidence type="ECO:0000256" key="1">
    <source>
        <dbReference type="SAM" id="Phobius"/>
    </source>
</evidence>
<organism evidence="2">
    <name type="scientific">Anopheles coluzzii</name>
    <name type="common">African malaria mosquito</name>
    <dbReference type="NCBI Taxonomy" id="1518534"/>
    <lineage>
        <taxon>Eukaryota</taxon>
        <taxon>Metazoa</taxon>
        <taxon>Ecdysozoa</taxon>
        <taxon>Arthropoda</taxon>
        <taxon>Hexapoda</taxon>
        <taxon>Insecta</taxon>
        <taxon>Pterygota</taxon>
        <taxon>Neoptera</taxon>
        <taxon>Endopterygota</taxon>
        <taxon>Diptera</taxon>
        <taxon>Nematocera</taxon>
        <taxon>Culicoidea</taxon>
        <taxon>Culicidae</taxon>
        <taxon>Anophelinae</taxon>
        <taxon>Anopheles</taxon>
    </lineage>
</organism>
<proteinExistence type="predicted"/>
<keyword evidence="1" id="KW-1133">Transmembrane helix</keyword>
<dbReference type="AlphaFoldDB" id="A0A8W7P6W7"/>
<reference evidence="2" key="1">
    <citation type="submission" date="2022-08" db="UniProtKB">
        <authorList>
            <consortium name="EnsemblMetazoa"/>
        </authorList>
    </citation>
    <scope>IDENTIFICATION</scope>
</reference>
<protein>
    <submittedName>
        <fullName evidence="2">Uncharacterized protein</fullName>
    </submittedName>
</protein>
<dbReference type="EnsemblMetazoa" id="ACOM026602-RA">
    <property type="protein sequence ID" value="ACOM026602-PA.1"/>
    <property type="gene ID" value="ACOM026602"/>
</dbReference>
<feature type="transmembrane region" description="Helical" evidence="1">
    <location>
        <begin position="12"/>
        <end position="29"/>
    </location>
</feature>